<sequence length="93" mass="10402">MRTARVVVALLLLFKGVACAPLGVIEVLRNFWDLLVAPEATRAIHNVPFDPDAAISFRSNYQNSFGYRGMHLVEMLGKGYTREQLVELRAVTP</sequence>
<keyword evidence="1" id="KW-0732">Signal</keyword>
<reference evidence="2" key="1">
    <citation type="submission" date="2017-12" db="EMBL/GenBank/DDBJ databases">
        <title>Hemimetabolous genomes reveal molecular basis of termite eusociality.</title>
        <authorList>
            <person name="Harrison M.C."/>
            <person name="Jongepier E."/>
            <person name="Robertson H.M."/>
            <person name="Arning N."/>
            <person name="Bitard-Feildel T."/>
            <person name="Chao H."/>
            <person name="Childers C.P."/>
            <person name="Dinh H."/>
            <person name="Doddapaneni H."/>
            <person name="Dugan S."/>
            <person name="Gowin J."/>
            <person name="Greiner C."/>
            <person name="Han Y."/>
            <person name="Hu H."/>
            <person name="Hughes D.S.T."/>
            <person name="Huylmans A.-K."/>
            <person name="Kemena C."/>
            <person name="Kremer L.P.M."/>
            <person name="Lee S.L."/>
            <person name="Lopez-Ezquerra A."/>
            <person name="Mallet L."/>
            <person name="Monroy-Kuhn J.M."/>
            <person name="Moser A."/>
            <person name="Murali S.C."/>
            <person name="Muzny D.M."/>
            <person name="Otani S."/>
            <person name="Piulachs M.-D."/>
            <person name="Poelchau M."/>
            <person name="Qu J."/>
            <person name="Schaub F."/>
            <person name="Wada-Katsumata A."/>
            <person name="Worley K.C."/>
            <person name="Xie Q."/>
            <person name="Ylla G."/>
            <person name="Poulsen M."/>
            <person name="Gibbs R.A."/>
            <person name="Schal C."/>
            <person name="Richards S."/>
            <person name="Belles X."/>
            <person name="Korb J."/>
            <person name="Bornberg-Bauer E."/>
        </authorList>
    </citation>
    <scope>NUCLEOTIDE SEQUENCE [LARGE SCALE GENOMIC DNA]</scope>
    <source>
        <tissue evidence="2">Whole body</tissue>
    </source>
</reference>
<evidence type="ECO:0000313" key="2">
    <source>
        <dbReference type="EMBL" id="PNF21811.1"/>
    </source>
</evidence>
<organism evidence="2 3">
    <name type="scientific">Cryptotermes secundus</name>
    <dbReference type="NCBI Taxonomy" id="105785"/>
    <lineage>
        <taxon>Eukaryota</taxon>
        <taxon>Metazoa</taxon>
        <taxon>Ecdysozoa</taxon>
        <taxon>Arthropoda</taxon>
        <taxon>Hexapoda</taxon>
        <taxon>Insecta</taxon>
        <taxon>Pterygota</taxon>
        <taxon>Neoptera</taxon>
        <taxon>Polyneoptera</taxon>
        <taxon>Dictyoptera</taxon>
        <taxon>Blattodea</taxon>
        <taxon>Blattoidea</taxon>
        <taxon>Termitoidae</taxon>
        <taxon>Kalotermitidae</taxon>
        <taxon>Cryptotermitinae</taxon>
        <taxon>Cryptotermes</taxon>
    </lineage>
</organism>
<dbReference type="PANTHER" id="PTHR39951:SF1">
    <property type="entry name" value="FI22632P1"/>
    <property type="match status" value="1"/>
</dbReference>
<feature type="chain" id="PRO_5014357476" evidence="1">
    <location>
        <begin position="20"/>
        <end position="93"/>
    </location>
</feature>
<evidence type="ECO:0000313" key="3">
    <source>
        <dbReference type="Proteomes" id="UP000235965"/>
    </source>
</evidence>
<dbReference type="EMBL" id="NEVH01020333">
    <property type="protein sequence ID" value="PNF21811.1"/>
    <property type="molecule type" value="Genomic_DNA"/>
</dbReference>
<dbReference type="PANTHER" id="PTHR39951">
    <property type="entry name" value="FI22632P1"/>
    <property type="match status" value="1"/>
</dbReference>
<dbReference type="AlphaFoldDB" id="A0A2J7PZQ5"/>
<comment type="caution">
    <text evidence="2">The sequence shown here is derived from an EMBL/GenBank/DDBJ whole genome shotgun (WGS) entry which is preliminary data.</text>
</comment>
<dbReference type="Proteomes" id="UP000235965">
    <property type="component" value="Unassembled WGS sequence"/>
</dbReference>
<proteinExistence type="predicted"/>
<protein>
    <submittedName>
        <fullName evidence="2">Uncharacterized protein</fullName>
    </submittedName>
</protein>
<evidence type="ECO:0000256" key="1">
    <source>
        <dbReference type="SAM" id="SignalP"/>
    </source>
</evidence>
<accession>A0A2J7PZQ5</accession>
<keyword evidence="3" id="KW-1185">Reference proteome</keyword>
<name>A0A2J7PZQ5_9NEOP</name>
<gene>
    <name evidence="2" type="ORF">B7P43_G08433</name>
</gene>
<dbReference type="InParanoid" id="A0A2J7PZQ5"/>
<feature type="signal peptide" evidence="1">
    <location>
        <begin position="1"/>
        <end position="19"/>
    </location>
</feature>